<reference evidence="3 4" key="1">
    <citation type="submission" date="2019-02" db="EMBL/GenBank/DDBJ databases">
        <title>Kribbella capetownensis sp. nov. and Kribbella speibonae sp. nov., isolated from soil.</title>
        <authorList>
            <person name="Curtis S.M."/>
            <person name="Norton I."/>
            <person name="Everest G.J."/>
            <person name="Meyers P.R."/>
        </authorList>
    </citation>
    <scope>NUCLEOTIDE SEQUENCE [LARGE SCALE GENOMIC DNA]</scope>
    <source>
        <strain evidence="3 4">SK5</strain>
    </source>
</reference>
<protein>
    <submittedName>
        <fullName evidence="3">DUF402 domain-containing protein</fullName>
    </submittedName>
</protein>
<comment type="caution">
    <text evidence="3">The sequence shown here is derived from an EMBL/GenBank/DDBJ whole genome shotgun (WGS) entry which is preliminary data.</text>
</comment>
<organism evidence="3 4">
    <name type="scientific">Kribbella speibonae</name>
    <dbReference type="NCBI Taxonomy" id="1572660"/>
    <lineage>
        <taxon>Bacteria</taxon>
        <taxon>Bacillati</taxon>
        <taxon>Actinomycetota</taxon>
        <taxon>Actinomycetes</taxon>
        <taxon>Propionibacteriales</taxon>
        <taxon>Kribbellaceae</taxon>
        <taxon>Kribbella</taxon>
    </lineage>
</organism>
<sequence length="295" mass="33429">MVTRQPRDLAARPMTAHRDTCPRPPPQEKNRSVGGGTTGINLQVHRTDANWLRLLEPHDSNTNHIRSEVHVAIGGSQNRLPQHSLGDIVAWRCIQESRCDSPRHITYAMPAIMLSDAADSIAIHHVPRSVPKRRSGSRVQGPRGNRMLPSGWDGCYENAPTFMGENVRVHLKDRQYSILRDWNAAARQFRGWYINLELPWKSSHCGYDSADLILDVVASDDLKSWRLKDEDEFRWAGEVGILDSSTMGFAERQARLAMDDIAHLRWPFSADWSRWAPRAVSFAPKLPSGWDQLDG</sequence>
<evidence type="ECO:0000313" key="4">
    <source>
        <dbReference type="Proteomes" id="UP000292385"/>
    </source>
</evidence>
<dbReference type="Proteomes" id="UP000292385">
    <property type="component" value="Unassembled WGS sequence"/>
</dbReference>
<dbReference type="Gene3D" id="2.40.380.10">
    <property type="entry name" value="FomD-like"/>
    <property type="match status" value="1"/>
</dbReference>
<dbReference type="InterPro" id="IPR035930">
    <property type="entry name" value="FomD-like_sf"/>
</dbReference>
<dbReference type="EMBL" id="SJJY01000001">
    <property type="protein sequence ID" value="TCC28116.1"/>
    <property type="molecule type" value="Genomic_DNA"/>
</dbReference>
<gene>
    <name evidence="3" type="ORF">E0H58_09390</name>
</gene>
<evidence type="ECO:0000259" key="2">
    <source>
        <dbReference type="Pfam" id="PF04167"/>
    </source>
</evidence>
<name>A0ABY2AF48_9ACTN</name>
<evidence type="ECO:0000313" key="3">
    <source>
        <dbReference type="EMBL" id="TCC28116.1"/>
    </source>
</evidence>
<dbReference type="SUPFAM" id="SSF159234">
    <property type="entry name" value="FomD-like"/>
    <property type="match status" value="1"/>
</dbReference>
<evidence type="ECO:0000256" key="1">
    <source>
        <dbReference type="SAM" id="MobiDB-lite"/>
    </source>
</evidence>
<feature type="compositionally biased region" description="Basic and acidic residues" evidence="1">
    <location>
        <begin position="1"/>
        <end position="31"/>
    </location>
</feature>
<feature type="region of interest" description="Disordered" evidence="1">
    <location>
        <begin position="1"/>
        <end position="39"/>
    </location>
</feature>
<proteinExistence type="predicted"/>
<dbReference type="InterPro" id="IPR007295">
    <property type="entry name" value="DUF402"/>
</dbReference>
<accession>A0ABY2AF48</accession>
<feature type="domain" description="DUF402" evidence="2">
    <location>
        <begin position="149"/>
        <end position="262"/>
    </location>
</feature>
<dbReference type="Pfam" id="PF04167">
    <property type="entry name" value="DUF402"/>
    <property type="match status" value="1"/>
</dbReference>
<keyword evidence="4" id="KW-1185">Reference proteome</keyword>